<reference evidence="1 2" key="1">
    <citation type="submission" date="2012-09" db="EMBL/GenBank/DDBJ databases">
        <title>Draft Genome Sequences of 6 Strains from Genus Thauera.</title>
        <authorList>
            <person name="Liu B."/>
            <person name="Shapleigh J.P."/>
            <person name="Frostegard A.H."/>
        </authorList>
    </citation>
    <scope>NUCLEOTIDE SEQUENCE [LARGE SCALE GENOMIC DNA]</scope>
    <source>
        <strain evidence="1 2">S2</strain>
    </source>
</reference>
<proteinExistence type="predicted"/>
<gene>
    <name evidence="1" type="ORF">C665_03312</name>
</gene>
<evidence type="ECO:0000313" key="2">
    <source>
        <dbReference type="Proteomes" id="UP000013042"/>
    </source>
</evidence>
<protein>
    <submittedName>
        <fullName evidence="1">Uncharacterized protein</fullName>
    </submittedName>
</protein>
<dbReference type="Proteomes" id="UP000013042">
    <property type="component" value="Unassembled WGS sequence"/>
</dbReference>
<name>N6Y1G2_THASP</name>
<sequence>MAARPLRPTALVRPIVALQNRLDRFALHLALFAPRDAVDPDHVVQGMAPQGCADMGDVAGDN</sequence>
<dbReference type="AlphaFoldDB" id="N6Y1G2"/>
<accession>N6Y1G2</accession>
<dbReference type="EMBL" id="AMXD01000010">
    <property type="protein sequence ID" value="ENO88016.1"/>
    <property type="molecule type" value="Genomic_DNA"/>
</dbReference>
<comment type="caution">
    <text evidence="1">The sequence shown here is derived from an EMBL/GenBank/DDBJ whole genome shotgun (WGS) entry which is preliminary data.</text>
</comment>
<organism evidence="1 2">
    <name type="scientific">Thauera aminoaromatica S2</name>
    <dbReference type="NCBI Taxonomy" id="1234381"/>
    <lineage>
        <taxon>Bacteria</taxon>
        <taxon>Pseudomonadati</taxon>
        <taxon>Pseudomonadota</taxon>
        <taxon>Betaproteobacteria</taxon>
        <taxon>Rhodocyclales</taxon>
        <taxon>Zoogloeaceae</taxon>
        <taxon>Thauera</taxon>
    </lineage>
</organism>
<evidence type="ECO:0000313" key="1">
    <source>
        <dbReference type="EMBL" id="ENO88016.1"/>
    </source>
</evidence>